<evidence type="ECO:0000256" key="5">
    <source>
        <dbReference type="ARBA" id="ARBA00022691"/>
    </source>
</evidence>
<dbReference type="GO" id="GO:0008168">
    <property type="term" value="F:methyltransferase activity"/>
    <property type="evidence" value="ECO:0007669"/>
    <property type="project" value="UniProtKB-KW"/>
</dbReference>
<dbReference type="InterPro" id="IPR029063">
    <property type="entry name" value="SAM-dependent_MTases_sf"/>
</dbReference>
<dbReference type="EMBL" id="JAEUXJ010000003">
    <property type="protein sequence ID" value="MBL6455720.1"/>
    <property type="molecule type" value="Genomic_DNA"/>
</dbReference>
<dbReference type="SUPFAM" id="SSF48452">
    <property type="entry name" value="TPR-like"/>
    <property type="match status" value="1"/>
</dbReference>
<keyword evidence="4" id="KW-0808">Transferase</keyword>
<dbReference type="InterPro" id="IPR022642">
    <property type="entry name" value="CheR_C"/>
</dbReference>
<protein>
    <recommendedName>
        <fullName evidence="2">protein-glutamate O-methyltransferase</fullName>
        <ecNumber evidence="2">2.1.1.80</ecNumber>
    </recommendedName>
</protein>
<dbReference type="Gene3D" id="1.10.155.10">
    <property type="entry name" value="Chemotaxis receptor methyltransferase CheR, N-terminal domain"/>
    <property type="match status" value="1"/>
</dbReference>
<dbReference type="InterPro" id="IPR022641">
    <property type="entry name" value="CheR_N"/>
</dbReference>
<reference evidence="7 8" key="1">
    <citation type="submission" date="2021-01" db="EMBL/GenBank/DDBJ databases">
        <title>Belnapia mucosa sp. nov. and Belnapia arida sp. nov., isolated from the Tabernas Desert (Almeria, Spain).</title>
        <authorList>
            <person name="Molina-Menor E."/>
            <person name="Vidal-Verdu A."/>
            <person name="Calonge A."/>
            <person name="Satari L."/>
            <person name="Pereto Magraner J."/>
            <person name="Porcar Miralles M."/>
        </authorList>
    </citation>
    <scope>NUCLEOTIDE SEQUENCE [LARGE SCALE GENOMIC DNA]</scope>
    <source>
        <strain evidence="7 8">T6</strain>
    </source>
</reference>
<dbReference type="PROSITE" id="PS50123">
    <property type="entry name" value="CHER"/>
    <property type="match status" value="1"/>
</dbReference>
<keyword evidence="3 7" id="KW-0489">Methyltransferase</keyword>
<dbReference type="InterPro" id="IPR019734">
    <property type="entry name" value="TPR_rpt"/>
</dbReference>
<dbReference type="Pfam" id="PF01739">
    <property type="entry name" value="CheR"/>
    <property type="match status" value="1"/>
</dbReference>
<feature type="domain" description="CheR-type methyltransferase" evidence="6">
    <location>
        <begin position="1"/>
        <end position="284"/>
    </location>
</feature>
<dbReference type="InterPro" id="IPR036804">
    <property type="entry name" value="CheR_N_sf"/>
</dbReference>
<dbReference type="CDD" id="cd02440">
    <property type="entry name" value="AdoMet_MTases"/>
    <property type="match status" value="1"/>
</dbReference>
<dbReference type="InterPro" id="IPR050903">
    <property type="entry name" value="Bact_Chemotaxis_MeTrfase"/>
</dbReference>
<evidence type="ECO:0000256" key="4">
    <source>
        <dbReference type="ARBA" id="ARBA00022679"/>
    </source>
</evidence>
<dbReference type="SMART" id="SM00138">
    <property type="entry name" value="MeTrc"/>
    <property type="match status" value="1"/>
</dbReference>
<dbReference type="InterPro" id="IPR000780">
    <property type="entry name" value="CheR_MeTrfase"/>
</dbReference>
<sequence length="463" mass="50790">MSPARSAAAFGRLKQAVIRRTGHFYYEDKDALLWERLARRFRTTGLDDSEAYLARLADPVQGEAEWAALEAEITIGETFFFRYAEQFAALRHTILPAIIAANRDQRRIRIWSAGCATGAEPHSVAILLRQLLGEAIGQWRISIIGTDINQAFLEAARRAEYGAWALRSIPPAERAEDFLPSADGKLWRLRPKHRALVRFDRQNLQSLLDGTAPLTFSDFDLILCRNVLIYFHPETVTEIVRALGQRLAPEGWMLLGHAEPNPAFTQFLRLTELPGTVAYRPRSATIEVVAPVFTPPPVSPMPPPPVPAPVVEARPVPKPVAPPPAPAPRPDPSELLAELRALANHGEPERAATLCRQGLAAEPMAAELHFYAGLLAWGRGDRAEAEGAFRRAIYLDTGFVMAHYQLGLLLLKGGDPAKAHRAIGNALSIARGLPDAAPLREGDGLTAAAFRDLARLQLASGRS</sequence>
<dbReference type="RefSeq" id="WP_202825447.1">
    <property type="nucleotide sequence ID" value="NZ_JAEUXJ010000003.1"/>
</dbReference>
<dbReference type="GO" id="GO:0032259">
    <property type="term" value="P:methylation"/>
    <property type="evidence" value="ECO:0007669"/>
    <property type="project" value="UniProtKB-KW"/>
</dbReference>
<dbReference type="InterPro" id="IPR011990">
    <property type="entry name" value="TPR-like_helical_dom_sf"/>
</dbReference>
<comment type="catalytic activity">
    <reaction evidence="1">
        <text>L-glutamyl-[protein] + S-adenosyl-L-methionine = [protein]-L-glutamate 5-O-methyl ester + S-adenosyl-L-homocysteine</text>
        <dbReference type="Rhea" id="RHEA:24452"/>
        <dbReference type="Rhea" id="RHEA-COMP:10208"/>
        <dbReference type="Rhea" id="RHEA-COMP:10311"/>
        <dbReference type="ChEBI" id="CHEBI:29973"/>
        <dbReference type="ChEBI" id="CHEBI:57856"/>
        <dbReference type="ChEBI" id="CHEBI:59789"/>
        <dbReference type="ChEBI" id="CHEBI:82795"/>
        <dbReference type="EC" id="2.1.1.80"/>
    </reaction>
</comment>
<evidence type="ECO:0000313" key="7">
    <source>
        <dbReference type="EMBL" id="MBL6455720.1"/>
    </source>
</evidence>
<dbReference type="PANTHER" id="PTHR24422:SF10">
    <property type="entry name" value="CHEMOTAXIS PROTEIN METHYLTRANSFERASE 2"/>
    <property type="match status" value="1"/>
</dbReference>
<dbReference type="EC" id="2.1.1.80" evidence="2"/>
<dbReference type="Pfam" id="PF03705">
    <property type="entry name" value="CheR_N"/>
    <property type="match status" value="1"/>
</dbReference>
<organism evidence="7 8">
    <name type="scientific">Belnapia mucosa</name>
    <dbReference type="NCBI Taxonomy" id="2804532"/>
    <lineage>
        <taxon>Bacteria</taxon>
        <taxon>Pseudomonadati</taxon>
        <taxon>Pseudomonadota</taxon>
        <taxon>Alphaproteobacteria</taxon>
        <taxon>Acetobacterales</taxon>
        <taxon>Roseomonadaceae</taxon>
        <taxon>Belnapia</taxon>
    </lineage>
</organism>
<proteinExistence type="predicted"/>
<accession>A0ABS1V204</accession>
<dbReference type="SUPFAM" id="SSF53335">
    <property type="entry name" value="S-adenosyl-L-methionine-dependent methyltransferases"/>
    <property type="match status" value="1"/>
</dbReference>
<dbReference type="Gene3D" id="1.25.40.10">
    <property type="entry name" value="Tetratricopeptide repeat domain"/>
    <property type="match status" value="1"/>
</dbReference>
<keyword evidence="8" id="KW-1185">Reference proteome</keyword>
<comment type="caution">
    <text evidence="7">The sequence shown here is derived from an EMBL/GenBank/DDBJ whole genome shotgun (WGS) entry which is preliminary data.</text>
</comment>
<evidence type="ECO:0000259" key="6">
    <source>
        <dbReference type="PROSITE" id="PS50123"/>
    </source>
</evidence>
<name>A0ABS1V204_9PROT</name>
<dbReference type="SUPFAM" id="SSF47757">
    <property type="entry name" value="Chemotaxis receptor methyltransferase CheR, N-terminal domain"/>
    <property type="match status" value="1"/>
</dbReference>
<dbReference type="Proteomes" id="UP000606490">
    <property type="component" value="Unassembled WGS sequence"/>
</dbReference>
<dbReference type="SMART" id="SM00028">
    <property type="entry name" value="TPR"/>
    <property type="match status" value="2"/>
</dbReference>
<evidence type="ECO:0000256" key="3">
    <source>
        <dbReference type="ARBA" id="ARBA00022603"/>
    </source>
</evidence>
<gene>
    <name evidence="7" type="ORF">JMJ55_10320</name>
</gene>
<evidence type="ECO:0000256" key="2">
    <source>
        <dbReference type="ARBA" id="ARBA00012534"/>
    </source>
</evidence>
<keyword evidence="5" id="KW-0949">S-adenosyl-L-methionine</keyword>
<evidence type="ECO:0000313" key="8">
    <source>
        <dbReference type="Proteomes" id="UP000606490"/>
    </source>
</evidence>
<evidence type="ECO:0000256" key="1">
    <source>
        <dbReference type="ARBA" id="ARBA00001541"/>
    </source>
</evidence>
<dbReference type="PRINTS" id="PR00996">
    <property type="entry name" value="CHERMTFRASE"/>
</dbReference>
<dbReference type="Gene3D" id="3.40.50.150">
    <property type="entry name" value="Vaccinia Virus protein VP39"/>
    <property type="match status" value="1"/>
</dbReference>
<dbReference type="PANTHER" id="PTHR24422">
    <property type="entry name" value="CHEMOTAXIS PROTEIN METHYLTRANSFERASE"/>
    <property type="match status" value="1"/>
</dbReference>